<dbReference type="PROSITE" id="PS51999">
    <property type="entry name" value="ZF_GRF"/>
    <property type="match status" value="1"/>
</dbReference>
<evidence type="ECO:0000313" key="7">
    <source>
        <dbReference type="EnsemblPlants" id="AUR62023972-RA:cds"/>
    </source>
</evidence>
<evidence type="ECO:0000256" key="5">
    <source>
        <dbReference type="SAM" id="MobiDB-lite"/>
    </source>
</evidence>
<dbReference type="GO" id="GO:0008270">
    <property type="term" value="F:zinc ion binding"/>
    <property type="evidence" value="ECO:0007669"/>
    <property type="project" value="UniProtKB-KW"/>
</dbReference>
<evidence type="ECO:0000256" key="3">
    <source>
        <dbReference type="ARBA" id="ARBA00022833"/>
    </source>
</evidence>
<dbReference type="PROSITE" id="PS51257">
    <property type="entry name" value="PROKAR_LIPOPROTEIN"/>
    <property type="match status" value="1"/>
</dbReference>
<keyword evidence="8" id="KW-1185">Reference proteome</keyword>
<dbReference type="InterPro" id="IPR010666">
    <property type="entry name" value="Znf_GRF"/>
</dbReference>
<reference evidence="7" key="1">
    <citation type="journal article" date="2017" name="Nature">
        <title>The genome of Chenopodium quinoa.</title>
        <authorList>
            <person name="Jarvis D.E."/>
            <person name="Ho Y.S."/>
            <person name="Lightfoot D.J."/>
            <person name="Schmoeckel S.M."/>
            <person name="Li B."/>
            <person name="Borm T.J.A."/>
            <person name="Ohyanagi H."/>
            <person name="Mineta K."/>
            <person name="Michell C.T."/>
            <person name="Saber N."/>
            <person name="Kharbatia N.M."/>
            <person name="Rupper R.R."/>
            <person name="Sharp A.R."/>
            <person name="Dally N."/>
            <person name="Boughton B.A."/>
            <person name="Woo Y.H."/>
            <person name="Gao G."/>
            <person name="Schijlen E.G.W.M."/>
            <person name="Guo X."/>
            <person name="Momin A.A."/>
            <person name="Negrao S."/>
            <person name="Al-Babili S."/>
            <person name="Gehring C."/>
            <person name="Roessner U."/>
            <person name="Jung C."/>
            <person name="Murphy K."/>
            <person name="Arold S.T."/>
            <person name="Gojobori T."/>
            <person name="van der Linden C.G."/>
            <person name="van Loo E.N."/>
            <person name="Jellen E.N."/>
            <person name="Maughan P.J."/>
            <person name="Tester M."/>
        </authorList>
    </citation>
    <scope>NUCLEOTIDE SEQUENCE [LARGE SCALE GENOMIC DNA]</scope>
    <source>
        <strain evidence="7">cv. PI 614886</strain>
    </source>
</reference>
<dbReference type="Gramene" id="AUR62023972-RA">
    <property type="protein sequence ID" value="AUR62023972-RA:cds"/>
    <property type="gene ID" value="AUR62023972"/>
</dbReference>
<evidence type="ECO:0000256" key="2">
    <source>
        <dbReference type="ARBA" id="ARBA00022771"/>
    </source>
</evidence>
<dbReference type="EnsemblPlants" id="AUR62023972-RA">
    <property type="protein sequence ID" value="AUR62023972-RA:cds"/>
    <property type="gene ID" value="AUR62023972"/>
</dbReference>
<accession>A0A803M699</accession>
<evidence type="ECO:0000259" key="6">
    <source>
        <dbReference type="PROSITE" id="PS51999"/>
    </source>
</evidence>
<feature type="region of interest" description="Disordered" evidence="5">
    <location>
        <begin position="1"/>
        <end position="22"/>
    </location>
</feature>
<dbReference type="AlphaFoldDB" id="A0A803M699"/>
<protein>
    <recommendedName>
        <fullName evidence="6">GRF-type domain-containing protein</fullName>
    </recommendedName>
</protein>
<dbReference type="Proteomes" id="UP000596660">
    <property type="component" value="Unplaced"/>
</dbReference>
<keyword evidence="2 4" id="KW-0863">Zinc-finger</keyword>
<evidence type="ECO:0000256" key="1">
    <source>
        <dbReference type="ARBA" id="ARBA00022723"/>
    </source>
</evidence>
<feature type="compositionally biased region" description="Low complexity" evidence="5">
    <location>
        <begin position="9"/>
        <end position="22"/>
    </location>
</feature>
<keyword evidence="3" id="KW-0862">Zinc</keyword>
<dbReference type="Pfam" id="PF06839">
    <property type="entry name" value="Zn_ribbon_GRF"/>
    <property type="match status" value="1"/>
</dbReference>
<name>A0A803M699_CHEQI</name>
<organism evidence="7 8">
    <name type="scientific">Chenopodium quinoa</name>
    <name type="common">Quinoa</name>
    <dbReference type="NCBI Taxonomy" id="63459"/>
    <lineage>
        <taxon>Eukaryota</taxon>
        <taxon>Viridiplantae</taxon>
        <taxon>Streptophyta</taxon>
        <taxon>Embryophyta</taxon>
        <taxon>Tracheophyta</taxon>
        <taxon>Spermatophyta</taxon>
        <taxon>Magnoliopsida</taxon>
        <taxon>eudicotyledons</taxon>
        <taxon>Gunneridae</taxon>
        <taxon>Pentapetalae</taxon>
        <taxon>Caryophyllales</taxon>
        <taxon>Chenopodiaceae</taxon>
        <taxon>Chenopodioideae</taxon>
        <taxon>Atripliceae</taxon>
        <taxon>Chenopodium</taxon>
    </lineage>
</organism>
<sequence length="90" mass="10078">MDRAKQRGSCNSGSSSSMGCLSNLKCKCGTDAVVRTVKNGPNSRMKFYGCHSWPDADCGFFKWIGGVREIEDELRFQLFEKETTIAELEM</sequence>
<feature type="domain" description="GRF-type" evidence="6">
    <location>
        <begin position="26"/>
        <end position="67"/>
    </location>
</feature>
<evidence type="ECO:0000256" key="4">
    <source>
        <dbReference type="PROSITE-ProRule" id="PRU01343"/>
    </source>
</evidence>
<reference evidence="7" key="2">
    <citation type="submission" date="2021-03" db="UniProtKB">
        <authorList>
            <consortium name="EnsemblPlants"/>
        </authorList>
    </citation>
    <scope>IDENTIFICATION</scope>
</reference>
<proteinExistence type="predicted"/>
<evidence type="ECO:0000313" key="8">
    <source>
        <dbReference type="Proteomes" id="UP000596660"/>
    </source>
</evidence>
<keyword evidence="1" id="KW-0479">Metal-binding</keyword>